<comment type="caution">
    <text evidence="2">The sequence shown here is derived from an EMBL/GenBank/DDBJ whole genome shotgun (WGS) entry which is preliminary data.</text>
</comment>
<evidence type="ECO:0000313" key="3">
    <source>
        <dbReference type="Proteomes" id="UP000075787"/>
    </source>
</evidence>
<protein>
    <submittedName>
        <fullName evidence="2">Dinucleotide-utilizing protein</fullName>
    </submittedName>
</protein>
<dbReference type="EMBL" id="LPZR01000051">
    <property type="protein sequence ID" value="KYO56052.1"/>
    <property type="molecule type" value="Genomic_DNA"/>
</dbReference>
<dbReference type="InterPro" id="IPR045886">
    <property type="entry name" value="ThiF/MoeB/HesA"/>
</dbReference>
<dbReference type="InterPro" id="IPR035985">
    <property type="entry name" value="Ubiquitin-activating_enz"/>
</dbReference>
<dbReference type="GO" id="GO:0008641">
    <property type="term" value="F:ubiquitin-like modifier activating enzyme activity"/>
    <property type="evidence" value="ECO:0007669"/>
    <property type="project" value="InterPro"/>
</dbReference>
<dbReference type="Pfam" id="PF00899">
    <property type="entry name" value="ThiF"/>
    <property type="match status" value="1"/>
</dbReference>
<dbReference type="PANTHER" id="PTHR43267:SF1">
    <property type="entry name" value="TRNA THREONYLCARBAMOYLADENOSINE DEHYDRATASE"/>
    <property type="match status" value="1"/>
</dbReference>
<evidence type="ECO:0000259" key="1">
    <source>
        <dbReference type="Pfam" id="PF00899"/>
    </source>
</evidence>
<evidence type="ECO:0000313" key="2">
    <source>
        <dbReference type="EMBL" id="KYO56052.1"/>
    </source>
</evidence>
<feature type="domain" description="THIF-type NAD/FAD binding fold" evidence="1">
    <location>
        <begin position="16"/>
        <end position="242"/>
    </location>
</feature>
<dbReference type="Proteomes" id="UP000075787">
    <property type="component" value="Unassembled WGS sequence"/>
</dbReference>
<organism evidence="2 3">
    <name type="scientific">Tistrella mobilis</name>
    <dbReference type="NCBI Taxonomy" id="171437"/>
    <lineage>
        <taxon>Bacteria</taxon>
        <taxon>Pseudomonadati</taxon>
        <taxon>Pseudomonadota</taxon>
        <taxon>Alphaproteobacteria</taxon>
        <taxon>Geminicoccales</taxon>
        <taxon>Geminicoccaceae</taxon>
        <taxon>Tistrella</taxon>
    </lineage>
</organism>
<dbReference type="AlphaFoldDB" id="A0A162LNZ4"/>
<sequence length="282" mass="31370">MTSSDPFHRDILFSRMLGIVSQEELDRLGTFTIAVPGCGGVGFTHAEALVRMGIGGIRIADFDEFGPENFNRQFGATIHTVGRSKAEVLKERLLSINPALRIRVFDGVSTETIDDFLDGVDMVCDAMDYFVIQPRRLMYAEARRRNLPVVVAGPIGFGATVHLFEPDGMSFDSFFDLHDDQDEEEMLINFGLGLNPAQLHRHYMTDPKLDFEARKVASVSASCLLATTLSTSTAIRRLLGHPISFRPVPWVQQIDYVAGAFVQIDTDQGVTSIRQAPARYIR</sequence>
<dbReference type="CDD" id="cd01483">
    <property type="entry name" value="E1_enzyme_family"/>
    <property type="match status" value="1"/>
</dbReference>
<dbReference type="PANTHER" id="PTHR43267">
    <property type="entry name" value="TRNA THREONYLCARBAMOYLADENOSINE DEHYDRATASE"/>
    <property type="match status" value="1"/>
</dbReference>
<dbReference type="OrthoDB" id="272552at2"/>
<gene>
    <name evidence="2" type="ORF">AUP44_22595</name>
</gene>
<dbReference type="GeneID" id="97240949"/>
<reference evidence="2 3" key="1">
    <citation type="submission" date="2015-12" db="EMBL/GenBank/DDBJ databases">
        <title>Genome sequence of Tistrella mobilis MCCC 1A02139.</title>
        <authorList>
            <person name="Lu L."/>
            <person name="Lai Q."/>
            <person name="Shao Z."/>
            <person name="Qian P."/>
        </authorList>
    </citation>
    <scope>NUCLEOTIDE SEQUENCE [LARGE SCALE GENOMIC DNA]</scope>
    <source>
        <strain evidence="2 3">MCCC 1A02139</strain>
    </source>
</reference>
<name>A0A162LNZ4_9PROT</name>
<accession>A0A162LNZ4</accession>
<dbReference type="GO" id="GO:0061504">
    <property type="term" value="P:cyclic threonylcarbamoyladenosine biosynthetic process"/>
    <property type="evidence" value="ECO:0007669"/>
    <property type="project" value="TreeGrafter"/>
</dbReference>
<dbReference type="InterPro" id="IPR000594">
    <property type="entry name" value="ThiF_NAD_FAD-bd"/>
</dbReference>
<dbReference type="RefSeq" id="WP_062762020.1">
    <property type="nucleotide sequence ID" value="NZ_CP121045.1"/>
</dbReference>
<dbReference type="Gene3D" id="3.40.50.720">
    <property type="entry name" value="NAD(P)-binding Rossmann-like Domain"/>
    <property type="match status" value="1"/>
</dbReference>
<proteinExistence type="predicted"/>
<dbReference type="GO" id="GO:0061503">
    <property type="term" value="F:tRNA threonylcarbamoyladenosine dehydratase"/>
    <property type="evidence" value="ECO:0007669"/>
    <property type="project" value="TreeGrafter"/>
</dbReference>
<dbReference type="SUPFAM" id="SSF69572">
    <property type="entry name" value="Activating enzymes of the ubiquitin-like proteins"/>
    <property type="match status" value="1"/>
</dbReference>